<keyword evidence="1" id="KW-0812">Transmembrane</keyword>
<dbReference type="VEuPathDB" id="ToxoDB:EMWEY_00060440"/>
<evidence type="ECO:0000256" key="1">
    <source>
        <dbReference type="SAM" id="Phobius"/>
    </source>
</evidence>
<sequence>MAVQGKGAVRTWLDWLSPEQGAGDAIHPSGKQNIENTNQTAPEEGVFVLRKFIGKQVGVTKPLLVVFSLLLLSAVLFRVSSRRSNMNLSSPGISSHIEWASLSLYDHIIQKYLDELNDAEDEMNMAWLSSGKSVREDFRKHFTPSLNDGQAPTEDPLATINDHVAKMRECEFPFDSSAKVRSDFLKHLQLLLSICRTVTLRLEELKWSASLKEGTAGPLGLPVYEGRDRIPDREETSSISKSAEADEFLDALGMVGSEPSQPIDAKVADKLSQLILVEEKRNICNLEARYYFERFLQHFGEDDAFTATPSTAKHQIPYNGKPFRTGALAQAAAQIFREYEGNTNYRRIRKIHQIADNWTRGPVLGAAKQQERANEHKFERRLHTKRDQMRMLLKKGIEYDDLEMIALFLL</sequence>
<dbReference type="AlphaFoldDB" id="U6M8G0"/>
<evidence type="ECO:0000313" key="2">
    <source>
        <dbReference type="EMBL" id="CDJ60311.1"/>
    </source>
</evidence>
<feature type="transmembrane region" description="Helical" evidence="1">
    <location>
        <begin position="59"/>
        <end position="79"/>
    </location>
</feature>
<evidence type="ECO:0000313" key="3">
    <source>
        <dbReference type="Proteomes" id="UP000030763"/>
    </source>
</evidence>
<accession>U6M8G0</accession>
<proteinExistence type="predicted"/>
<gene>
    <name evidence="2" type="ORF">EMWEY_00060440</name>
</gene>
<keyword evidence="1" id="KW-1133">Transmembrane helix</keyword>
<dbReference type="Proteomes" id="UP000030763">
    <property type="component" value="Unassembled WGS sequence"/>
</dbReference>
<keyword evidence="1" id="KW-0472">Membrane</keyword>
<reference evidence="2" key="2">
    <citation type="submission" date="2013-10" db="EMBL/GenBank/DDBJ databases">
        <authorList>
            <person name="Aslett M."/>
        </authorList>
    </citation>
    <scope>NUCLEOTIDE SEQUENCE [LARGE SCALE GENOMIC DNA]</scope>
    <source>
        <strain evidence="2">Weybridge</strain>
    </source>
</reference>
<dbReference type="GeneID" id="25340030"/>
<protein>
    <submittedName>
        <fullName evidence="2">Uncharacterized protein</fullName>
    </submittedName>
</protein>
<dbReference type="EMBL" id="HG721730">
    <property type="protein sequence ID" value="CDJ60311.1"/>
    <property type="molecule type" value="Genomic_DNA"/>
</dbReference>
<organism evidence="2 3">
    <name type="scientific">Eimeria maxima</name>
    <name type="common">Coccidian parasite</name>
    <dbReference type="NCBI Taxonomy" id="5804"/>
    <lineage>
        <taxon>Eukaryota</taxon>
        <taxon>Sar</taxon>
        <taxon>Alveolata</taxon>
        <taxon>Apicomplexa</taxon>
        <taxon>Conoidasida</taxon>
        <taxon>Coccidia</taxon>
        <taxon>Eucoccidiorida</taxon>
        <taxon>Eimeriorina</taxon>
        <taxon>Eimeriidae</taxon>
        <taxon>Eimeria</taxon>
    </lineage>
</organism>
<reference evidence="2" key="1">
    <citation type="submission" date="2013-10" db="EMBL/GenBank/DDBJ databases">
        <title>Genomic analysis of the causative agents of coccidiosis in chickens.</title>
        <authorList>
            <person name="Reid A.J."/>
            <person name="Blake D."/>
            <person name="Billington K."/>
            <person name="Browne H."/>
            <person name="Dunn M."/>
            <person name="Hung S."/>
            <person name="Kawahara F."/>
            <person name="Miranda-Saavedra D."/>
            <person name="Mourier T."/>
            <person name="Nagra H."/>
            <person name="Otto T.D."/>
            <person name="Rawlings N."/>
            <person name="Sanchez A."/>
            <person name="Sanders M."/>
            <person name="Subramaniam C."/>
            <person name="Tay Y."/>
            <person name="Dear P."/>
            <person name="Doerig C."/>
            <person name="Gruber A."/>
            <person name="Parkinson J."/>
            <person name="Shirley M."/>
            <person name="Wan K.L."/>
            <person name="Berriman M."/>
            <person name="Tomley F."/>
            <person name="Pain A."/>
        </authorList>
    </citation>
    <scope>NUCLEOTIDE SEQUENCE [LARGE SCALE GENOMIC DNA]</scope>
    <source>
        <strain evidence="2">Weybridge</strain>
    </source>
</reference>
<name>U6M8G0_EIMMA</name>
<dbReference type="RefSeq" id="XP_013336961.1">
    <property type="nucleotide sequence ID" value="XM_013481507.1"/>
</dbReference>
<keyword evidence="3" id="KW-1185">Reference proteome</keyword>